<dbReference type="PANTHER" id="PTHR40094:SF1">
    <property type="entry name" value="UBIQUITIN DOMAIN-CONTAINING PROTEIN"/>
    <property type="match status" value="1"/>
</dbReference>
<dbReference type="InterPro" id="IPR032812">
    <property type="entry name" value="SbsA_Ig"/>
</dbReference>
<dbReference type="InterPro" id="IPR008930">
    <property type="entry name" value="Terpenoid_cyclase/PrenylTrfase"/>
</dbReference>
<evidence type="ECO:0000259" key="4">
    <source>
        <dbReference type="SMART" id="SM01359"/>
    </source>
</evidence>
<feature type="region of interest" description="Disordered" evidence="3">
    <location>
        <begin position="1"/>
        <end position="22"/>
    </location>
</feature>
<dbReference type="InterPro" id="IPR051802">
    <property type="entry name" value="YfhM-like"/>
</dbReference>
<dbReference type="Pfam" id="PF17973">
    <property type="entry name" value="bMG10"/>
    <property type="match status" value="1"/>
</dbReference>
<dbReference type="Pfam" id="PF13205">
    <property type="entry name" value="Big_5"/>
    <property type="match status" value="1"/>
</dbReference>
<dbReference type="Gene3D" id="2.60.40.10">
    <property type="entry name" value="Immunoglobulins"/>
    <property type="match status" value="1"/>
</dbReference>
<dbReference type="InterPro" id="IPR041246">
    <property type="entry name" value="Bact_MG10"/>
</dbReference>
<dbReference type="GO" id="GO:0004866">
    <property type="term" value="F:endopeptidase inhibitor activity"/>
    <property type="evidence" value="ECO:0007669"/>
    <property type="project" value="InterPro"/>
</dbReference>
<keyword evidence="2" id="KW-0732">Signal</keyword>
<name>A0A6J4PCR1_9BACT</name>
<dbReference type="Pfam" id="PF07703">
    <property type="entry name" value="A2M_BRD"/>
    <property type="match status" value="1"/>
</dbReference>
<feature type="domain" description="Alpha-2-macroglobulin" evidence="5">
    <location>
        <begin position="1409"/>
        <end position="1498"/>
    </location>
</feature>
<dbReference type="InterPro" id="IPR002890">
    <property type="entry name" value="MG2"/>
</dbReference>
<dbReference type="SMART" id="SM01360">
    <property type="entry name" value="A2M"/>
    <property type="match status" value="1"/>
</dbReference>
<sequence length="2127" mass="235453">MRRADATFLPLGRSNEASARKTPENMKRLTSLTLVLSIYLSLIAPIGNHLVQLANAQKTSGRTRAANINMNLANGLQFRLSEGEAGAESREKQPPAKTDALSENETSNLLKRIPPIKEQTDDKTDFAKRVGSLSAPKTGKMIPVKFPADESRGTPKVNAENALEVIRFSPEGEVNLAPDLSVTFSQPMVAVTSQEQAAQTVPVQLSPQTEGRWRWLGTKTLMFDATKRLPMATKFTARVPAGTKSANGQTLGKDVTWTFATPPPKIETKIPNGQITRRDAIVFISFDQEINAEAVLRTIKVSAGGRVLPIRLATQEEIERDTSISYYAKQAQPKRWLAFRAVTNENTTENALPSASAITVTVEKGMPSAEGPLTTTAAQTFNFQTYSQLKFTGGYCGWRENKNCSPFEAWSMEFNNALDAASFTKEMVRIEPPVEGLNIFPSGNQIYIQGYKKGRTVYKVTVAGALKDIFGQSLGAPATATIRVGSAEQSLYSQGGAMILLDPTAKPAYSVYSTNHNQVKVRIYSVQPTDWQQFQGYLRRINYDDDKQKPTIPGKLVSDKIVQIVNTPDELVETRIDLTEFLDGGFGHLIVDIEPTVRRDKYDRTRIFTWAQATQIGLDAFVDNQELVGFVTELKTGKPITGVELSIYPNGSKVVSQESRIESEDAITGWWDWLTSWGTSDDATKETQTVEGNGEVSETETVAEAQTNQTTANGILRLPLPVESPKQQNLLIAKKGKDSAFLPENTDYYWQESGNWYKKTTDNQLRWFTFDDRKMYRPKEEVAVKGYIRKITAGKFGDVEPIGDAGGAINYSVKDSRNNEIAKGATTLNAFGAFDLKFNLADNANLGNSRVDFYLNKPIDESPNFSHNFQIQEFRRPEFEVSAKVETEAPHFVGNSANVSVEAKYYAGGGLANADANWTVTASPTNYTPPNRDDYTFGTWIPWWRSYGRDYESDGGYRPGGASSSQSFKGVTDASGKHLLKIDFESVKPPRPYNVTAQVSVQDVNRQTFASSTNLLVHPADLYVGIKSPRTFVQKGETIEIESIVSDIDGKLIANRDVEIKAVLKDWTFDKGAWKEETIDEQTCSVKSADKSVTCKFTAKAGGRYTITARVMDDRERFNESEITIWVAGGKTVPKRNVEQEEAQIIPNKKEYAPNETAEILVLAPFTPAEGVLTLRREGLVKTERFSMKESSIVLRIPLEEKYLPNITAQVDLVGSTARTNDKGEVEAKLSNRPAFASGSINLPISTDSRKLNVSAEPESKTLEPAGETKINVAVTDKNGEPVANSEVAVVVVDESVLALTGYQLANPMSVFYTARAAGVTDYHLRKDVLLGNPDDVKPPPPVESLSVSGRSVSDLAMMSPGVAAPTSAMRREKGRQQIDGARGAENEFRIDGQETNPINLRENFSALAVFATSVKTDSNGKAVVPVKLPDNLTRYRIMAVSVDAGKRFGKGESNITAKQPLMVRPSAPRFMNFGDRIELPVIVQNQTDKEISVDVAVRATNATLTAGGGRKVTIAPNDRAEIRFPVAAEKAGTARFQIAATAGKFTDAAEISLPVWTPATTEAFATYGTTDQNGAIVQPVQTPGDVFPQFGGLEITTSSTQLQELTDAFIYLYRYPYECSEQVASRMISIAALRDVLTGFKSKDMPSEAEIKASFEKDIKILQSRQRDDGSFGMWKRDRERYEYPFLTVHVAHALALAKAKGYKVPDEMLNKTKPFLKNVETKFDEWHKKSPQARWTISAYAIYVRNMTGDKDATKAKKLLAEATVQKMPFEALGWILSVLADDVNSAVEVETIKRFLMNRTTETAATANFVTDYGDAQWLIMYSNRRADGVLLEALIKADAQNDLIPKLVRGLLDHRTKGAWSNTQENVFILLALDKYFNAFERVTPDFVTRVWLGNTYAGEEPFKGRSIDSNLLNVPMSYLTEQNGAANLIMDKQGAGRLYYRIGMKYAPKNLNLQPADYGFTVLRTYEAIDNAEDVKQNADNSWTIKAGSRVRVRLTMVAQARRYHVALVDPLPAGLEILNPELAVTEAIPADNGGNTSVVEYGSQSYGRGYYNWRWTWFEHQNFRDERAEAFSALLWEGVYKYTYVARATTPGQFVVPPAKAEEMYHPETFGRTGTDFVNVE</sequence>
<evidence type="ECO:0000256" key="1">
    <source>
        <dbReference type="ARBA" id="ARBA00010556"/>
    </source>
</evidence>
<dbReference type="Pfam" id="PF00207">
    <property type="entry name" value="A2M"/>
    <property type="match status" value="1"/>
</dbReference>
<dbReference type="Pfam" id="PF01835">
    <property type="entry name" value="MG2"/>
    <property type="match status" value="1"/>
</dbReference>
<dbReference type="Gene3D" id="1.50.10.20">
    <property type="match status" value="1"/>
</dbReference>
<dbReference type="PANTHER" id="PTHR40094">
    <property type="entry name" value="ALPHA-2-MACROGLOBULIN HOMOLOG"/>
    <property type="match status" value="1"/>
</dbReference>
<dbReference type="SUPFAM" id="SSF48239">
    <property type="entry name" value="Terpenoid cyclases/Protein prenyltransferases"/>
    <property type="match status" value="1"/>
</dbReference>
<dbReference type="InterPro" id="IPR011625">
    <property type="entry name" value="A2M_N_BRD"/>
</dbReference>
<dbReference type="InterPro" id="IPR001599">
    <property type="entry name" value="Macroglobln_a2"/>
</dbReference>
<feature type="domain" description="Alpha-2-macroglobulin bait region" evidence="4">
    <location>
        <begin position="1143"/>
        <end position="1300"/>
    </location>
</feature>
<evidence type="ECO:0008006" key="7">
    <source>
        <dbReference type="Google" id="ProtNLM"/>
    </source>
</evidence>
<gene>
    <name evidence="6" type="ORF">AVDCRST_MAG74-2386</name>
</gene>
<dbReference type="SMART" id="SM01359">
    <property type="entry name" value="A2M_N_2"/>
    <property type="match status" value="1"/>
</dbReference>
<dbReference type="EMBL" id="CADCUR010000221">
    <property type="protein sequence ID" value="CAA9412709.1"/>
    <property type="molecule type" value="Genomic_DNA"/>
</dbReference>
<dbReference type="Gene3D" id="2.60.40.3710">
    <property type="match status" value="1"/>
</dbReference>
<dbReference type="Gene3D" id="2.60.40.1930">
    <property type="match status" value="1"/>
</dbReference>
<evidence type="ECO:0000313" key="6">
    <source>
        <dbReference type="EMBL" id="CAA9412709.1"/>
    </source>
</evidence>
<accession>A0A6J4PCR1</accession>
<dbReference type="InterPro" id="IPR013783">
    <property type="entry name" value="Ig-like_fold"/>
</dbReference>
<organism evidence="6">
    <name type="scientific">uncultured Pyrinomonadaceae bacterium</name>
    <dbReference type="NCBI Taxonomy" id="2283094"/>
    <lineage>
        <taxon>Bacteria</taxon>
        <taxon>Pseudomonadati</taxon>
        <taxon>Acidobacteriota</taxon>
        <taxon>Blastocatellia</taxon>
        <taxon>Blastocatellales</taxon>
        <taxon>Pyrinomonadaceae</taxon>
        <taxon>environmental samples</taxon>
    </lineage>
</organism>
<proteinExistence type="inferred from homology"/>
<feature type="region of interest" description="Disordered" evidence="3">
    <location>
        <begin position="83"/>
        <end position="109"/>
    </location>
</feature>
<evidence type="ECO:0000256" key="3">
    <source>
        <dbReference type="SAM" id="MobiDB-lite"/>
    </source>
</evidence>
<reference evidence="6" key="1">
    <citation type="submission" date="2020-02" db="EMBL/GenBank/DDBJ databases">
        <authorList>
            <person name="Meier V. D."/>
        </authorList>
    </citation>
    <scope>NUCLEOTIDE SEQUENCE</scope>
    <source>
        <strain evidence="6">AVDCRST_MAG74</strain>
    </source>
</reference>
<protein>
    <recommendedName>
        <fullName evidence="7">Alpha-2-macroglobulin</fullName>
    </recommendedName>
</protein>
<evidence type="ECO:0000259" key="5">
    <source>
        <dbReference type="SMART" id="SM01360"/>
    </source>
</evidence>
<evidence type="ECO:0000256" key="2">
    <source>
        <dbReference type="ARBA" id="ARBA00022729"/>
    </source>
</evidence>
<comment type="similarity">
    <text evidence="1">Belongs to the protease inhibitor I39 (alpha-2-macroglobulin) family. Bacterial alpha-2-macroglobulin subfamily.</text>
</comment>